<gene>
    <name evidence="2" type="ordered locus">GbCGDNIH1_2320</name>
</gene>
<dbReference type="InterPro" id="IPR029068">
    <property type="entry name" value="Glyas_Bleomycin-R_OHBP_Dase"/>
</dbReference>
<evidence type="ECO:0000259" key="1">
    <source>
        <dbReference type="PROSITE" id="PS51819"/>
    </source>
</evidence>
<proteinExistence type="predicted"/>
<dbReference type="Gene3D" id="3.10.180.10">
    <property type="entry name" value="2,3-Dihydroxybiphenyl 1,2-Dioxygenase, domain 1"/>
    <property type="match status" value="1"/>
</dbReference>
<organism evidence="2 3">
    <name type="scientific">Granulibacter bethesdensis (strain ATCC BAA-1260 / CGDNIH1)</name>
    <dbReference type="NCBI Taxonomy" id="391165"/>
    <lineage>
        <taxon>Bacteria</taxon>
        <taxon>Pseudomonadati</taxon>
        <taxon>Pseudomonadota</taxon>
        <taxon>Alphaproteobacteria</taxon>
        <taxon>Acetobacterales</taxon>
        <taxon>Acetobacteraceae</taxon>
        <taxon>Granulibacter</taxon>
    </lineage>
</organism>
<dbReference type="InterPro" id="IPR051332">
    <property type="entry name" value="Fosfomycin_Res_Enzymes"/>
</dbReference>
<evidence type="ECO:0000313" key="3">
    <source>
        <dbReference type="Proteomes" id="UP000001963"/>
    </source>
</evidence>
<dbReference type="AlphaFoldDB" id="Q0BPN4"/>
<dbReference type="EMBL" id="CP000394">
    <property type="protein sequence ID" value="ABI63218.1"/>
    <property type="molecule type" value="Genomic_DNA"/>
</dbReference>
<keyword evidence="3" id="KW-1185">Reference proteome</keyword>
<dbReference type="InterPro" id="IPR004360">
    <property type="entry name" value="Glyas_Fos-R_dOase_dom"/>
</dbReference>
<dbReference type="KEGG" id="gbe:GbCGDNIH1_2320"/>
<accession>Q0BPN4</accession>
<dbReference type="eggNOG" id="COG0346">
    <property type="taxonomic scope" value="Bacteria"/>
</dbReference>
<reference evidence="2 3" key="1">
    <citation type="journal article" date="2007" name="J. Bacteriol.">
        <title>Genome sequence analysis of the emerging human pathogenic acetic acid bacterium Granulibacter bethesdensis.</title>
        <authorList>
            <person name="Greenberg D.E."/>
            <person name="Porcella S.F."/>
            <person name="Zelazny A.M."/>
            <person name="Virtaneva K."/>
            <person name="Sturdevant D.E."/>
            <person name="Kupko J.J.III."/>
            <person name="Barbian K.D."/>
            <person name="Babar A."/>
            <person name="Dorward D.W."/>
            <person name="Holland S.M."/>
        </authorList>
    </citation>
    <scope>NUCLEOTIDE SEQUENCE [LARGE SCALE GENOMIC DNA]</scope>
    <source>
        <strain evidence="3">ATCC BAA-1260 / CGDNIH1</strain>
    </source>
</reference>
<protein>
    <submittedName>
        <fullName evidence="2">Cytosolic protein</fullName>
    </submittedName>
</protein>
<feature type="domain" description="VOC" evidence="1">
    <location>
        <begin position="44"/>
        <end position="163"/>
    </location>
</feature>
<sequence>MGDTALGLGRTQYGGALHAGDRSWSFKALVDRCPFFKRKGTTMKLNHINLYSHDTEADRVMFERYFGLRTLVVRGSKMAIMQDDDGLVLIVNHFETKLDGFAYPRQLDILHIGFIQETREAVDALYERLRDDGWETQRPHDAHGAWCFYFQAKGGYFIEVTTVTPVRPISASFA</sequence>
<dbReference type="CDD" id="cd06587">
    <property type="entry name" value="VOC"/>
    <property type="match status" value="1"/>
</dbReference>
<dbReference type="PANTHER" id="PTHR36113">
    <property type="entry name" value="LYASE, PUTATIVE-RELATED-RELATED"/>
    <property type="match status" value="1"/>
</dbReference>
<evidence type="ECO:0000313" key="2">
    <source>
        <dbReference type="EMBL" id="ABI63218.1"/>
    </source>
</evidence>
<dbReference type="SUPFAM" id="SSF54593">
    <property type="entry name" value="Glyoxalase/Bleomycin resistance protein/Dihydroxybiphenyl dioxygenase"/>
    <property type="match status" value="1"/>
</dbReference>
<dbReference type="InterPro" id="IPR037523">
    <property type="entry name" value="VOC_core"/>
</dbReference>
<dbReference type="PROSITE" id="PS51819">
    <property type="entry name" value="VOC"/>
    <property type="match status" value="1"/>
</dbReference>
<dbReference type="Pfam" id="PF00903">
    <property type="entry name" value="Glyoxalase"/>
    <property type="match status" value="1"/>
</dbReference>
<dbReference type="PANTHER" id="PTHR36113:SF3">
    <property type="entry name" value="SLL5075 PROTEIN"/>
    <property type="match status" value="1"/>
</dbReference>
<dbReference type="HOGENOM" id="CLU_122783_0_0_5"/>
<name>Q0BPN4_GRABC</name>
<dbReference type="Proteomes" id="UP000001963">
    <property type="component" value="Chromosome"/>
</dbReference>
<dbReference type="STRING" id="391165.GbCGDNIH1_2320"/>